<dbReference type="PANTHER" id="PTHR38590">
    <property type="entry name" value="BLL0828 PROTEIN"/>
    <property type="match status" value="1"/>
</dbReference>
<feature type="domain" description="DUF559" evidence="1">
    <location>
        <begin position="3"/>
        <end position="109"/>
    </location>
</feature>
<evidence type="ECO:0000313" key="3">
    <source>
        <dbReference type="Proteomes" id="UP000034832"/>
    </source>
</evidence>
<dbReference type="EMBL" id="LBIA02000001">
    <property type="protein sequence ID" value="TKT71857.1"/>
    <property type="molecule type" value="Genomic_DNA"/>
</dbReference>
<dbReference type="InterPro" id="IPR007569">
    <property type="entry name" value="DUF559"/>
</dbReference>
<dbReference type="STRING" id="211460.YH63_08220"/>
<keyword evidence="2" id="KW-0540">Nuclease</keyword>
<dbReference type="Pfam" id="PF04480">
    <property type="entry name" value="DUF559"/>
    <property type="match status" value="1"/>
</dbReference>
<dbReference type="InterPro" id="IPR011335">
    <property type="entry name" value="Restrct_endonuc-II-like"/>
</dbReference>
<dbReference type="SUPFAM" id="SSF52980">
    <property type="entry name" value="Restriction endonuclease-like"/>
    <property type="match status" value="1"/>
</dbReference>
<dbReference type="InterPro" id="IPR047216">
    <property type="entry name" value="Endonuclease_DUF559_bact"/>
</dbReference>
<dbReference type="CDD" id="cd01038">
    <property type="entry name" value="Endonuclease_DUF559"/>
    <property type="match status" value="1"/>
</dbReference>
<reference evidence="2" key="1">
    <citation type="submission" date="2019-04" db="EMBL/GenBank/DDBJ databases">
        <title>Whole genome sequencing of cave bacteria.</title>
        <authorList>
            <person name="Gan H.M."/>
            <person name="Barton H."/>
            <person name="Savka M.A."/>
        </authorList>
    </citation>
    <scope>NUCLEOTIDE SEQUENCE [LARGE SCALE GENOMIC DNA]</scope>
    <source>
        <strain evidence="2">LC387</strain>
    </source>
</reference>
<evidence type="ECO:0000313" key="2">
    <source>
        <dbReference type="EMBL" id="TKT71857.1"/>
    </source>
</evidence>
<name>A0A4U6BNF1_9BRAD</name>
<accession>A0A4U6BNF1</accession>
<dbReference type="Proteomes" id="UP000034832">
    <property type="component" value="Unassembled WGS sequence"/>
</dbReference>
<dbReference type="GO" id="GO:0004519">
    <property type="term" value="F:endonuclease activity"/>
    <property type="evidence" value="ECO:0007669"/>
    <property type="project" value="UniProtKB-KW"/>
</dbReference>
<evidence type="ECO:0000259" key="1">
    <source>
        <dbReference type="Pfam" id="PF04480"/>
    </source>
</evidence>
<dbReference type="OrthoDB" id="9798754at2"/>
<dbReference type="Gene3D" id="3.40.960.10">
    <property type="entry name" value="VSR Endonuclease"/>
    <property type="match status" value="1"/>
</dbReference>
<dbReference type="PANTHER" id="PTHR38590:SF1">
    <property type="entry name" value="BLL0828 PROTEIN"/>
    <property type="match status" value="1"/>
</dbReference>
<keyword evidence="2" id="KW-0255">Endonuclease</keyword>
<protein>
    <submittedName>
        <fullName evidence="2">Endonuclease domain-containing protein</fullName>
    </submittedName>
</protein>
<dbReference type="AlphaFoldDB" id="A0A4U6BNF1"/>
<keyword evidence="3" id="KW-1185">Reference proteome</keyword>
<dbReference type="RefSeq" id="WP_046829593.1">
    <property type="nucleotide sequence ID" value="NZ_LBIA02000001.1"/>
</dbReference>
<comment type="caution">
    <text evidence="2">The sequence shown here is derived from an EMBL/GenBank/DDBJ whole genome shotgun (WGS) entry which is preliminary data.</text>
</comment>
<keyword evidence="2" id="KW-0378">Hydrolase</keyword>
<gene>
    <name evidence="2" type="ORF">YH63_010765</name>
</gene>
<organism evidence="2 3">
    <name type="scientific">Afipia massiliensis</name>
    <dbReference type="NCBI Taxonomy" id="211460"/>
    <lineage>
        <taxon>Bacteria</taxon>
        <taxon>Pseudomonadati</taxon>
        <taxon>Pseudomonadota</taxon>
        <taxon>Alphaproteobacteria</taxon>
        <taxon>Hyphomicrobiales</taxon>
        <taxon>Nitrobacteraceae</taxon>
        <taxon>Afipia</taxon>
    </lineage>
</organism>
<proteinExistence type="predicted"/>
<sequence length="116" mass="13464">MANENARKLRKQLTPQEIKLWSRLRALKPLGYHFRRQAPIGAYIVDFACLRRHLLLEVDGGQHGLAPGMERDIRRDRFLVSHGFRVLRFWNSDIDQNLEGVMERILSELSTPTPTG</sequence>